<evidence type="ECO:0000313" key="1">
    <source>
        <dbReference type="EMBL" id="CAE7834865.1"/>
    </source>
</evidence>
<dbReference type="OrthoDB" id="409116at2759"/>
<evidence type="ECO:0000313" key="2">
    <source>
        <dbReference type="Proteomes" id="UP000601435"/>
    </source>
</evidence>
<gene>
    <name evidence="1" type="primary">Kif28p</name>
    <name evidence="1" type="ORF">SNEC2469_LOCUS25034</name>
</gene>
<name>A0A812ZQA4_9DINO</name>
<organism evidence="1 2">
    <name type="scientific">Symbiodinium necroappetens</name>
    <dbReference type="NCBI Taxonomy" id="1628268"/>
    <lineage>
        <taxon>Eukaryota</taxon>
        <taxon>Sar</taxon>
        <taxon>Alveolata</taxon>
        <taxon>Dinophyceae</taxon>
        <taxon>Suessiales</taxon>
        <taxon>Symbiodiniaceae</taxon>
        <taxon>Symbiodinium</taxon>
    </lineage>
</organism>
<sequence>MQSALEGLAWKSFYITYSGFGCNVDMHQRRLGDLIYLHILPDSVSQVKLFNFVGMLNKAFSDAGVKVNHPRKSLFHMTLLRANSSYPVDDMVEHLHDVGSTTIQVCCFDFNGQVFFAQDGCDDPQACNAEAVVAV</sequence>
<dbReference type="AlphaFoldDB" id="A0A812ZQA4"/>
<reference evidence="1" key="1">
    <citation type="submission" date="2021-02" db="EMBL/GenBank/DDBJ databases">
        <authorList>
            <person name="Dougan E. K."/>
            <person name="Rhodes N."/>
            <person name="Thang M."/>
            <person name="Chan C."/>
        </authorList>
    </citation>
    <scope>NUCLEOTIDE SEQUENCE</scope>
</reference>
<accession>A0A812ZQA4</accession>
<comment type="caution">
    <text evidence="1">The sequence shown here is derived from an EMBL/GenBank/DDBJ whole genome shotgun (WGS) entry which is preliminary data.</text>
</comment>
<dbReference type="Proteomes" id="UP000601435">
    <property type="component" value="Unassembled WGS sequence"/>
</dbReference>
<dbReference type="EMBL" id="CAJNJA010049013">
    <property type="protein sequence ID" value="CAE7834865.1"/>
    <property type="molecule type" value="Genomic_DNA"/>
</dbReference>
<proteinExistence type="predicted"/>
<protein>
    <submittedName>
        <fullName evidence="1">Kif28p protein</fullName>
    </submittedName>
</protein>
<keyword evidence="2" id="KW-1185">Reference proteome</keyword>